<dbReference type="AlphaFoldDB" id="B2ICJ8"/>
<organism evidence="1 2">
    <name type="scientific">Beijerinckia indica subsp. indica (strain ATCC 9039 / DSM 1715 / NCIMB 8712)</name>
    <dbReference type="NCBI Taxonomy" id="395963"/>
    <lineage>
        <taxon>Bacteria</taxon>
        <taxon>Pseudomonadati</taxon>
        <taxon>Pseudomonadota</taxon>
        <taxon>Alphaproteobacteria</taxon>
        <taxon>Hyphomicrobiales</taxon>
        <taxon>Beijerinckiaceae</taxon>
        <taxon>Beijerinckia</taxon>
    </lineage>
</organism>
<protein>
    <submittedName>
        <fullName evidence="1">Uncharacterized protein</fullName>
    </submittedName>
</protein>
<name>B2ICJ8_BEII9</name>
<proteinExistence type="predicted"/>
<dbReference type="Proteomes" id="UP000001695">
    <property type="component" value="Chromosome"/>
</dbReference>
<evidence type="ECO:0000313" key="1">
    <source>
        <dbReference type="EMBL" id="ACB93887.1"/>
    </source>
</evidence>
<dbReference type="EMBL" id="CP001016">
    <property type="protein sequence ID" value="ACB93887.1"/>
    <property type="molecule type" value="Genomic_DNA"/>
</dbReference>
<sequence length="81" mass="9368">MLRDSEHWIRKGDTFGLNLAPLSWLMRSVMDMTDGPFSNFVISLKKGTFKKHEKSLFAILGLMPMVMMNDRWTALEFSLSL</sequence>
<accession>B2ICJ8</accession>
<reference evidence="2" key="1">
    <citation type="submission" date="2008-03" db="EMBL/GenBank/DDBJ databases">
        <title>Complete sequence of chromosome of Beijerinckia indica subsp. indica ATCC 9039.</title>
        <authorList>
            <consortium name="US DOE Joint Genome Institute"/>
            <person name="Copeland A."/>
            <person name="Lucas S."/>
            <person name="Lapidus A."/>
            <person name="Glavina del Rio T."/>
            <person name="Dalin E."/>
            <person name="Tice H."/>
            <person name="Bruce D."/>
            <person name="Goodwin L."/>
            <person name="Pitluck S."/>
            <person name="LaButti K."/>
            <person name="Schmutz J."/>
            <person name="Larimer F."/>
            <person name="Land M."/>
            <person name="Hauser L."/>
            <person name="Kyrpides N."/>
            <person name="Mikhailova N."/>
            <person name="Dunfield P.F."/>
            <person name="Dedysh S.N."/>
            <person name="Liesack W."/>
            <person name="Saw J.H."/>
            <person name="Alam M."/>
            <person name="Chen Y."/>
            <person name="Murrell J.C."/>
            <person name="Richardson P."/>
        </authorList>
    </citation>
    <scope>NUCLEOTIDE SEQUENCE [LARGE SCALE GENOMIC DNA]</scope>
    <source>
        <strain evidence="2">ATCC 9039 / DSM 1715 / NCIMB 8712</strain>
    </source>
</reference>
<dbReference type="HOGENOM" id="CLU_2566924_0_0_5"/>
<evidence type="ECO:0000313" key="2">
    <source>
        <dbReference type="Proteomes" id="UP000001695"/>
    </source>
</evidence>
<dbReference type="STRING" id="395963.Bind_0231"/>
<keyword evidence="2" id="KW-1185">Reference proteome</keyword>
<gene>
    <name evidence="1" type="ordered locus">Bind_0231</name>
</gene>
<reference evidence="1 2" key="2">
    <citation type="journal article" date="2010" name="J. Bacteriol.">
        <title>Complete genome sequence of Beijerinckia indica subsp. indica.</title>
        <authorList>
            <person name="Tamas I."/>
            <person name="Dedysh S.N."/>
            <person name="Liesack W."/>
            <person name="Stott M.B."/>
            <person name="Alam M."/>
            <person name="Murrell J.C."/>
            <person name="Dunfield P.F."/>
        </authorList>
    </citation>
    <scope>NUCLEOTIDE SEQUENCE [LARGE SCALE GENOMIC DNA]</scope>
    <source>
        <strain evidence="2">ATCC 9039 / DSM 1715 / NCIMB 8712</strain>
    </source>
</reference>
<dbReference type="KEGG" id="bid:Bind_0231"/>